<dbReference type="RefSeq" id="WP_185283988.1">
    <property type="nucleotide sequence ID" value="NZ_JAGETX010000004.1"/>
</dbReference>
<gene>
    <name evidence="2" type="ORF">J4D97_09925</name>
</gene>
<keyword evidence="1" id="KW-0472">Membrane</keyword>
<keyword evidence="3" id="KW-1185">Reference proteome</keyword>
<keyword evidence="1" id="KW-1133">Transmembrane helix</keyword>
<feature type="transmembrane region" description="Helical" evidence="1">
    <location>
        <begin position="40"/>
        <end position="59"/>
    </location>
</feature>
<dbReference type="Proteomes" id="UP000670527">
    <property type="component" value="Unassembled WGS sequence"/>
</dbReference>
<reference evidence="2 3" key="1">
    <citation type="submission" date="2021-03" db="EMBL/GenBank/DDBJ databases">
        <authorList>
            <person name="Kim M.K."/>
        </authorList>
    </citation>
    <scope>NUCLEOTIDE SEQUENCE [LARGE SCALE GENOMIC DNA]</scope>
    <source>
        <strain evidence="2 3">BT507</strain>
    </source>
</reference>
<evidence type="ECO:0000256" key="1">
    <source>
        <dbReference type="SAM" id="Phobius"/>
    </source>
</evidence>
<comment type="caution">
    <text evidence="2">The sequence shown here is derived from an EMBL/GenBank/DDBJ whole genome shotgun (WGS) entry which is preliminary data.</text>
</comment>
<protein>
    <submittedName>
        <fullName evidence="2">Uncharacterized protein</fullName>
    </submittedName>
</protein>
<keyword evidence="1" id="KW-0812">Transmembrane</keyword>
<sequence length="66" mass="6832">MKLVHPLHLIGLLFAGVSFGISLGAGLATAETGAVLSSTAYLPLTISGGLIMFLLQQAFHKQKPIA</sequence>
<name>A0ABS3TBD2_9BACT</name>
<organism evidence="2 3">
    <name type="scientific">Hymenobacter defluvii</name>
    <dbReference type="NCBI Taxonomy" id="2054411"/>
    <lineage>
        <taxon>Bacteria</taxon>
        <taxon>Pseudomonadati</taxon>
        <taxon>Bacteroidota</taxon>
        <taxon>Cytophagia</taxon>
        <taxon>Cytophagales</taxon>
        <taxon>Hymenobacteraceae</taxon>
        <taxon>Hymenobacter</taxon>
    </lineage>
</organism>
<accession>A0ABS3TBD2</accession>
<proteinExistence type="predicted"/>
<evidence type="ECO:0000313" key="3">
    <source>
        <dbReference type="Proteomes" id="UP000670527"/>
    </source>
</evidence>
<evidence type="ECO:0000313" key="2">
    <source>
        <dbReference type="EMBL" id="MBO3270965.1"/>
    </source>
</evidence>
<dbReference type="EMBL" id="JAGETX010000004">
    <property type="protein sequence ID" value="MBO3270965.1"/>
    <property type="molecule type" value="Genomic_DNA"/>
</dbReference>